<evidence type="ECO:0000259" key="5">
    <source>
        <dbReference type="PROSITE" id="PS50977"/>
    </source>
</evidence>
<dbReference type="AlphaFoldDB" id="E6XJ40"/>
<dbReference type="Gene3D" id="1.10.357.10">
    <property type="entry name" value="Tetracycline Repressor, domain 2"/>
    <property type="match status" value="1"/>
</dbReference>
<keyword evidence="2 4" id="KW-0238">DNA-binding</keyword>
<dbReference type="InterPro" id="IPR011075">
    <property type="entry name" value="TetR_C"/>
</dbReference>
<dbReference type="Proteomes" id="UP000008209">
    <property type="component" value="Chromosome"/>
</dbReference>
<protein>
    <submittedName>
        <fullName evidence="6">Regulatory protein TetR</fullName>
    </submittedName>
</protein>
<keyword evidence="1" id="KW-0805">Transcription regulation</keyword>
<dbReference type="KEGG" id="shp:Sput200_2931"/>
<evidence type="ECO:0000256" key="4">
    <source>
        <dbReference type="PROSITE-ProRule" id="PRU00335"/>
    </source>
</evidence>
<evidence type="ECO:0000256" key="1">
    <source>
        <dbReference type="ARBA" id="ARBA00023015"/>
    </source>
</evidence>
<feature type="domain" description="HTH tetR-type" evidence="5">
    <location>
        <begin position="16"/>
        <end position="76"/>
    </location>
</feature>
<dbReference type="PROSITE" id="PS01081">
    <property type="entry name" value="HTH_TETR_1"/>
    <property type="match status" value="1"/>
</dbReference>
<dbReference type="OrthoDB" id="270177at2"/>
<dbReference type="Pfam" id="PF16925">
    <property type="entry name" value="TetR_C_13"/>
    <property type="match status" value="1"/>
</dbReference>
<dbReference type="SUPFAM" id="SSF48498">
    <property type="entry name" value="Tetracyclin repressor-like, C-terminal domain"/>
    <property type="match status" value="1"/>
</dbReference>
<dbReference type="HOGENOM" id="CLU_069356_28_0_6"/>
<dbReference type="InterPro" id="IPR001647">
    <property type="entry name" value="HTH_TetR"/>
</dbReference>
<dbReference type="PROSITE" id="PS50977">
    <property type="entry name" value="HTH_TETR_2"/>
    <property type="match status" value="1"/>
</dbReference>
<proteinExistence type="predicted"/>
<dbReference type="InterPro" id="IPR009057">
    <property type="entry name" value="Homeodomain-like_sf"/>
</dbReference>
<dbReference type="PATRIC" id="fig|399804.5.peg.3033"/>
<gene>
    <name evidence="6" type="ordered locus">Sput200_2931</name>
</gene>
<dbReference type="SUPFAM" id="SSF46689">
    <property type="entry name" value="Homeodomain-like"/>
    <property type="match status" value="1"/>
</dbReference>
<evidence type="ECO:0000256" key="2">
    <source>
        <dbReference type="ARBA" id="ARBA00023125"/>
    </source>
</evidence>
<evidence type="ECO:0000256" key="3">
    <source>
        <dbReference type="ARBA" id="ARBA00023163"/>
    </source>
</evidence>
<accession>E6XJ40</accession>
<organism evidence="6 7">
    <name type="scientific">Shewanella putrefaciens (strain 200)</name>
    <dbReference type="NCBI Taxonomy" id="399804"/>
    <lineage>
        <taxon>Bacteria</taxon>
        <taxon>Pseudomonadati</taxon>
        <taxon>Pseudomonadota</taxon>
        <taxon>Gammaproteobacteria</taxon>
        <taxon>Alteromonadales</taxon>
        <taxon>Shewanellaceae</taxon>
        <taxon>Shewanella</taxon>
    </lineage>
</organism>
<keyword evidence="3" id="KW-0804">Transcription</keyword>
<dbReference type="PRINTS" id="PR00455">
    <property type="entry name" value="HTHTETR"/>
</dbReference>
<dbReference type="InterPro" id="IPR023772">
    <property type="entry name" value="DNA-bd_HTH_TetR-type_CS"/>
</dbReference>
<reference evidence="6 7" key="1">
    <citation type="submission" date="2011-01" db="EMBL/GenBank/DDBJ databases">
        <title>Complete sequence of Shewanella putrefaciens 200.</title>
        <authorList>
            <consortium name="US DOE Joint Genome Institute"/>
            <person name="Lucas S."/>
            <person name="Copeland A."/>
            <person name="Lapidus A."/>
            <person name="Cheng J.-F."/>
            <person name="Bruce D."/>
            <person name="Goodwin L."/>
            <person name="Pitluck S."/>
            <person name="Munk A.C."/>
            <person name="Detter J.C."/>
            <person name="Han C."/>
            <person name="Tapia R."/>
            <person name="Land M."/>
            <person name="Hauser L."/>
            <person name="Chang Y.-J."/>
            <person name="Jeffries C."/>
            <person name="Kyrpides N."/>
            <person name="Ivanova N."/>
            <person name="Mikhailova N."/>
            <person name="Kolker E."/>
            <person name="Lawrence C."/>
            <person name="McCue L.A."/>
            <person name="DiChristina T."/>
            <person name="Nealson K."/>
            <person name="Fredrickson J.K."/>
            <person name="Woyke T."/>
        </authorList>
    </citation>
    <scope>NUCLEOTIDE SEQUENCE [LARGE SCALE GENOMIC DNA]</scope>
    <source>
        <strain evidence="6 7">200</strain>
    </source>
</reference>
<name>E6XJ40_SHEP2</name>
<dbReference type="Gene3D" id="1.10.10.60">
    <property type="entry name" value="Homeodomain-like"/>
    <property type="match status" value="1"/>
</dbReference>
<dbReference type="PANTHER" id="PTHR47506">
    <property type="entry name" value="TRANSCRIPTIONAL REGULATORY PROTEIN"/>
    <property type="match status" value="1"/>
</dbReference>
<feature type="DNA-binding region" description="H-T-H motif" evidence="4">
    <location>
        <begin position="39"/>
        <end position="58"/>
    </location>
</feature>
<dbReference type="PANTHER" id="PTHR47506:SF1">
    <property type="entry name" value="HTH-TYPE TRANSCRIPTIONAL REGULATOR YJDC"/>
    <property type="match status" value="1"/>
</dbReference>
<dbReference type="InterPro" id="IPR036271">
    <property type="entry name" value="Tet_transcr_reg_TetR-rel_C_sf"/>
</dbReference>
<dbReference type="Pfam" id="PF00440">
    <property type="entry name" value="TetR_N"/>
    <property type="match status" value="1"/>
</dbReference>
<evidence type="ECO:0000313" key="6">
    <source>
        <dbReference type="EMBL" id="ADV55333.1"/>
    </source>
</evidence>
<dbReference type="GO" id="GO:0003677">
    <property type="term" value="F:DNA binding"/>
    <property type="evidence" value="ECO:0007669"/>
    <property type="project" value="UniProtKB-UniRule"/>
</dbReference>
<evidence type="ECO:0000313" key="7">
    <source>
        <dbReference type="Proteomes" id="UP000008209"/>
    </source>
</evidence>
<dbReference type="EMBL" id="CP002457">
    <property type="protein sequence ID" value="ADV55333.1"/>
    <property type="molecule type" value="Genomic_DNA"/>
</dbReference>
<sequence length="216" mass="23746">MMSTVTQTPCVGRPRAFDTEDALAKALEVFWRKGFEGTSLTDLTQAMGINKPSLYAAFGNKEQLFLKAIELYEQRPCAFFYPALEKETAYQVVESMLLGAADSLVDKSHPQGCLIVQGALTCSEAGQAIKDTLINRRRDGEIALCERLQRAKDEGDLPADADPLLLARYIGTVLQGMAVQATNGICPNELRQVAELTLANFPRNHINHNDKDATRA</sequence>